<keyword evidence="1" id="KW-0472">Membrane</keyword>
<evidence type="ECO:0000313" key="2">
    <source>
        <dbReference type="EMBL" id="SDJ84596.1"/>
    </source>
</evidence>
<keyword evidence="3" id="KW-1185">Reference proteome</keyword>
<dbReference type="STRING" id="890420.SAMN05216226_11068"/>
<feature type="transmembrane region" description="Helical" evidence="1">
    <location>
        <begin position="22"/>
        <end position="46"/>
    </location>
</feature>
<proteinExistence type="predicted"/>
<evidence type="ECO:0000313" key="3">
    <source>
        <dbReference type="Proteomes" id="UP000198856"/>
    </source>
</evidence>
<dbReference type="AlphaFoldDB" id="A0A1G8X2N9"/>
<organism evidence="2 3">
    <name type="scientific">Halovenus aranensis</name>
    <dbReference type="NCBI Taxonomy" id="890420"/>
    <lineage>
        <taxon>Archaea</taxon>
        <taxon>Methanobacteriati</taxon>
        <taxon>Methanobacteriota</taxon>
        <taxon>Stenosarchaea group</taxon>
        <taxon>Halobacteria</taxon>
        <taxon>Halobacteriales</taxon>
        <taxon>Haloarculaceae</taxon>
        <taxon>Halovenus</taxon>
    </lineage>
</organism>
<dbReference type="EMBL" id="FNFC01000010">
    <property type="protein sequence ID" value="SDJ84596.1"/>
    <property type="molecule type" value="Genomic_DNA"/>
</dbReference>
<keyword evidence="1" id="KW-0812">Transmembrane</keyword>
<accession>A0A1G8X2N9</accession>
<name>A0A1G8X2N9_9EURY</name>
<dbReference type="Proteomes" id="UP000198856">
    <property type="component" value="Unassembled WGS sequence"/>
</dbReference>
<gene>
    <name evidence="2" type="ORF">SAMN05216226_11068</name>
</gene>
<evidence type="ECO:0000256" key="1">
    <source>
        <dbReference type="SAM" id="Phobius"/>
    </source>
</evidence>
<keyword evidence="1" id="KW-1133">Transmembrane helix</keyword>
<reference evidence="2 3" key="1">
    <citation type="submission" date="2016-10" db="EMBL/GenBank/DDBJ databases">
        <authorList>
            <person name="de Groot N.N."/>
        </authorList>
    </citation>
    <scope>NUCLEOTIDE SEQUENCE [LARGE SCALE GENOMIC DNA]</scope>
    <source>
        <strain evidence="2 3">IBRC-M10015</strain>
    </source>
</reference>
<protein>
    <submittedName>
        <fullName evidence="2">Uncharacterized protein</fullName>
    </submittedName>
</protein>
<sequence>MRGMNVPEPFDHPSFATALGTISGYLVILAVMTALLFLVPYGLFFLL</sequence>